<dbReference type="InterPro" id="IPR011856">
    <property type="entry name" value="tRNA_endonuc-like_dom_sf"/>
</dbReference>
<dbReference type="SUPFAM" id="SSF52980">
    <property type="entry name" value="Restriction endonuclease-like"/>
    <property type="match status" value="1"/>
</dbReference>
<evidence type="ECO:0000256" key="3">
    <source>
        <dbReference type="SAM" id="MobiDB-lite"/>
    </source>
</evidence>
<feature type="region of interest" description="Disordered" evidence="3">
    <location>
        <begin position="1"/>
        <end position="27"/>
    </location>
</feature>
<dbReference type="EMBL" id="CP118101">
    <property type="protein sequence ID" value="WDH84468.1"/>
    <property type="molecule type" value="Genomic_DNA"/>
</dbReference>
<gene>
    <name evidence="4" type="ORF">PUW23_09760</name>
    <name evidence="5" type="ORF">PUW25_09455</name>
</gene>
<dbReference type="InterPro" id="IPR003509">
    <property type="entry name" value="UPF0102_YraN-like"/>
</dbReference>
<organism evidence="4 6">
    <name type="scientific">Paenibacillus urinalis</name>
    <dbReference type="NCBI Taxonomy" id="521520"/>
    <lineage>
        <taxon>Bacteria</taxon>
        <taxon>Bacillati</taxon>
        <taxon>Bacillota</taxon>
        <taxon>Bacilli</taxon>
        <taxon>Bacillales</taxon>
        <taxon>Paenibacillaceae</taxon>
        <taxon>Paenibacillus</taxon>
    </lineage>
</organism>
<evidence type="ECO:0000256" key="1">
    <source>
        <dbReference type="ARBA" id="ARBA00006738"/>
    </source>
</evidence>
<comment type="similarity">
    <text evidence="1 2">Belongs to the UPF0102 family.</text>
</comment>
<dbReference type="Proteomes" id="UP001221519">
    <property type="component" value="Chromosome"/>
</dbReference>
<sequence length="138" mass="15787">MKDDNNSKPAAPRKRKDSRKEKGGAGEQAAVQYLKQQGYNIMNTNWRCKSGELDIIAQKGETTIFAEVRSRTSLDRFGTHLESVNPRKIAQVRRTAAVYIQERKLYNSLIRFDVIGVLLNPADWTEEPLHIDHIMNAF</sequence>
<dbReference type="NCBIfam" id="NF009150">
    <property type="entry name" value="PRK12497.1-3"/>
    <property type="match status" value="1"/>
</dbReference>
<dbReference type="PANTHER" id="PTHR34039:SF1">
    <property type="entry name" value="UPF0102 PROTEIN YRAN"/>
    <property type="match status" value="1"/>
</dbReference>
<keyword evidence="7" id="KW-1185">Reference proteome</keyword>
<proteinExistence type="inferred from homology"/>
<reference evidence="4 7" key="1">
    <citation type="submission" date="2023-02" db="EMBL/GenBank/DDBJ databases">
        <title>Pathogen: clinical or host-associated sample.</title>
        <authorList>
            <person name="Hergert J."/>
            <person name="Casey R."/>
            <person name="Wagner J."/>
            <person name="Young E.L."/>
            <person name="Oakeson K.F."/>
        </authorList>
    </citation>
    <scope>NUCLEOTIDE SEQUENCE</scope>
    <source>
        <strain evidence="5 7">2022CK-00829</strain>
        <strain evidence="4">2022CK-00830</strain>
    </source>
</reference>
<evidence type="ECO:0000256" key="2">
    <source>
        <dbReference type="HAMAP-Rule" id="MF_00048"/>
    </source>
</evidence>
<dbReference type="PANTHER" id="PTHR34039">
    <property type="entry name" value="UPF0102 PROTEIN YRAN"/>
    <property type="match status" value="1"/>
</dbReference>
<dbReference type="RefSeq" id="WP_047909740.1">
    <property type="nucleotide sequence ID" value="NZ_CP118101.1"/>
</dbReference>
<dbReference type="NCBIfam" id="NF009154">
    <property type="entry name" value="PRK12497.3-3"/>
    <property type="match status" value="1"/>
</dbReference>
<dbReference type="Proteomes" id="UP001220962">
    <property type="component" value="Chromosome"/>
</dbReference>
<dbReference type="HAMAP" id="MF_00048">
    <property type="entry name" value="UPF0102"/>
    <property type="match status" value="1"/>
</dbReference>
<evidence type="ECO:0000313" key="6">
    <source>
        <dbReference type="Proteomes" id="UP001220962"/>
    </source>
</evidence>
<dbReference type="EMBL" id="CP118108">
    <property type="protein sequence ID" value="WDI04152.1"/>
    <property type="molecule type" value="Genomic_DNA"/>
</dbReference>
<evidence type="ECO:0000313" key="5">
    <source>
        <dbReference type="EMBL" id="WDI04152.1"/>
    </source>
</evidence>
<dbReference type="Pfam" id="PF02021">
    <property type="entry name" value="UPF0102"/>
    <property type="match status" value="1"/>
</dbReference>
<dbReference type="AlphaFoldDB" id="A0AAX3N3M5"/>
<name>A0AAX3N3M5_9BACL</name>
<evidence type="ECO:0000313" key="4">
    <source>
        <dbReference type="EMBL" id="WDH84468.1"/>
    </source>
</evidence>
<accession>A0AAX3N3M5</accession>
<dbReference type="GO" id="GO:0003676">
    <property type="term" value="F:nucleic acid binding"/>
    <property type="evidence" value="ECO:0007669"/>
    <property type="project" value="InterPro"/>
</dbReference>
<dbReference type="NCBIfam" id="TIGR00252">
    <property type="entry name" value="YraN family protein"/>
    <property type="match status" value="1"/>
</dbReference>
<dbReference type="Gene3D" id="3.40.1350.10">
    <property type="match status" value="1"/>
</dbReference>
<protein>
    <recommendedName>
        <fullName evidence="2">UPF0102 protein PUW23_09760</fullName>
    </recommendedName>
</protein>
<dbReference type="InterPro" id="IPR011335">
    <property type="entry name" value="Restrct_endonuc-II-like"/>
</dbReference>
<evidence type="ECO:0000313" key="7">
    <source>
        <dbReference type="Proteomes" id="UP001221519"/>
    </source>
</evidence>
<dbReference type="CDD" id="cd20736">
    <property type="entry name" value="PoNe_Nuclease"/>
    <property type="match status" value="1"/>
</dbReference>